<feature type="transmembrane region" description="Helical" evidence="2">
    <location>
        <begin position="139"/>
        <end position="161"/>
    </location>
</feature>
<evidence type="ECO:0000313" key="4">
    <source>
        <dbReference type="Proteomes" id="UP000756132"/>
    </source>
</evidence>
<keyword evidence="4" id="KW-1185">Reference proteome</keyword>
<dbReference type="EMBL" id="CP090167">
    <property type="protein sequence ID" value="UJO17209.1"/>
    <property type="molecule type" value="Genomic_DNA"/>
</dbReference>
<organism evidence="3 4">
    <name type="scientific">Passalora fulva</name>
    <name type="common">Tomato leaf mold</name>
    <name type="synonym">Cladosporium fulvum</name>
    <dbReference type="NCBI Taxonomy" id="5499"/>
    <lineage>
        <taxon>Eukaryota</taxon>
        <taxon>Fungi</taxon>
        <taxon>Dikarya</taxon>
        <taxon>Ascomycota</taxon>
        <taxon>Pezizomycotina</taxon>
        <taxon>Dothideomycetes</taxon>
        <taxon>Dothideomycetidae</taxon>
        <taxon>Mycosphaerellales</taxon>
        <taxon>Mycosphaerellaceae</taxon>
        <taxon>Fulvia</taxon>
    </lineage>
</organism>
<keyword evidence="2" id="KW-0472">Membrane</keyword>
<sequence length="257" mass="28872">MAAATADLTPLHLRARAARHWQQNRMSGYSLRLTCRILQLISAIIILAIYSIDLQHFTTTNNRAPASFAFAEVSAGLSISLCTVHFWWILRSTWWCIPEFMLAVLWAAQAGVFGMIYLSDTTTLDEEDKARLGRMKAGIAFGLISMILWLVSFVQSLVWGCQRRKTKAGIKREVSFQRALEGLKEQRMVESVESSRYEPVENDVEQERKRTGSEGGDADVQDAVQPPAYQAVVHDVLPSPERCQLEVLTKWQGRGGA</sequence>
<dbReference type="RefSeq" id="XP_047761575.1">
    <property type="nucleotide sequence ID" value="XM_047905578.1"/>
</dbReference>
<feature type="compositionally biased region" description="Basic and acidic residues" evidence="1">
    <location>
        <begin position="192"/>
        <end position="212"/>
    </location>
</feature>
<dbReference type="GeneID" id="71986308"/>
<protein>
    <recommendedName>
        <fullName evidence="5">MARVEL domain-containing protein</fullName>
    </recommendedName>
</protein>
<accession>A0A9Q8LGV8</accession>
<reference evidence="3" key="1">
    <citation type="submission" date="2021-12" db="EMBL/GenBank/DDBJ databases">
        <authorList>
            <person name="Zaccaron A."/>
            <person name="Stergiopoulos I."/>
        </authorList>
    </citation>
    <scope>NUCLEOTIDE SEQUENCE</scope>
    <source>
        <strain evidence="3">Race5_Kim</strain>
    </source>
</reference>
<dbReference type="PANTHER" id="PTHR42083">
    <property type="entry name" value="MARVEL DOMAIN-CONTAINING PROTEIN"/>
    <property type="match status" value="1"/>
</dbReference>
<evidence type="ECO:0000256" key="1">
    <source>
        <dbReference type="SAM" id="MobiDB-lite"/>
    </source>
</evidence>
<keyword evidence="2" id="KW-0812">Transmembrane</keyword>
<dbReference type="OrthoDB" id="5363290at2759"/>
<evidence type="ECO:0008006" key="5">
    <source>
        <dbReference type="Google" id="ProtNLM"/>
    </source>
</evidence>
<keyword evidence="2" id="KW-1133">Transmembrane helix</keyword>
<feature type="transmembrane region" description="Helical" evidence="2">
    <location>
        <begin position="33"/>
        <end position="52"/>
    </location>
</feature>
<evidence type="ECO:0000256" key="2">
    <source>
        <dbReference type="SAM" id="Phobius"/>
    </source>
</evidence>
<proteinExistence type="predicted"/>
<evidence type="ECO:0000313" key="3">
    <source>
        <dbReference type="EMBL" id="UJO17209.1"/>
    </source>
</evidence>
<reference evidence="3" key="2">
    <citation type="journal article" date="2022" name="Microb. Genom.">
        <title>A chromosome-scale genome assembly of the tomato pathogen Cladosporium fulvum reveals a compartmentalized genome architecture and the presence of a dispensable chromosome.</title>
        <authorList>
            <person name="Zaccaron A.Z."/>
            <person name="Chen L.H."/>
            <person name="Samaras A."/>
            <person name="Stergiopoulos I."/>
        </authorList>
    </citation>
    <scope>NUCLEOTIDE SEQUENCE</scope>
    <source>
        <strain evidence="3">Race5_Kim</strain>
    </source>
</reference>
<dbReference type="PANTHER" id="PTHR42083:SF1">
    <property type="entry name" value="MARVEL DOMAIN-CONTAINING PROTEIN"/>
    <property type="match status" value="1"/>
</dbReference>
<feature type="transmembrane region" description="Helical" evidence="2">
    <location>
        <begin position="64"/>
        <end position="88"/>
    </location>
</feature>
<dbReference type="AlphaFoldDB" id="A0A9Q8LGV8"/>
<feature type="transmembrane region" description="Helical" evidence="2">
    <location>
        <begin position="100"/>
        <end position="119"/>
    </location>
</feature>
<feature type="region of interest" description="Disordered" evidence="1">
    <location>
        <begin position="192"/>
        <end position="224"/>
    </location>
</feature>
<dbReference type="Proteomes" id="UP000756132">
    <property type="component" value="Chromosome 5"/>
</dbReference>
<name>A0A9Q8LGV8_PASFU</name>
<gene>
    <name evidence="3" type="ORF">CLAFUR5_06430</name>
</gene>
<dbReference type="KEGG" id="ffu:CLAFUR5_06430"/>